<dbReference type="InterPro" id="IPR024775">
    <property type="entry name" value="DinB-like"/>
</dbReference>
<dbReference type="Pfam" id="PF12867">
    <property type="entry name" value="DinB_2"/>
    <property type="match status" value="1"/>
</dbReference>
<proteinExistence type="predicted"/>
<comment type="caution">
    <text evidence="2">The sequence shown here is derived from an EMBL/GenBank/DDBJ whole genome shotgun (WGS) entry which is preliminary data.</text>
</comment>
<keyword evidence="3" id="KW-1185">Reference proteome</keyword>
<accession>A0ABW3NQR4</accession>
<dbReference type="Proteomes" id="UP001597131">
    <property type="component" value="Unassembled WGS sequence"/>
</dbReference>
<dbReference type="RefSeq" id="WP_380744010.1">
    <property type="nucleotide sequence ID" value="NZ_JBHTLI010000001.1"/>
</dbReference>
<gene>
    <name evidence="2" type="ORF">ACFQ3Q_06285</name>
</gene>
<dbReference type="InterPro" id="IPR034660">
    <property type="entry name" value="DinB/YfiT-like"/>
</dbReference>
<protein>
    <submittedName>
        <fullName evidence="2">DinB family protein</fullName>
    </submittedName>
</protein>
<organism evidence="2 3">
    <name type="scientific">Salegentibacter chungangensis</name>
    <dbReference type="NCBI Taxonomy" id="1335724"/>
    <lineage>
        <taxon>Bacteria</taxon>
        <taxon>Pseudomonadati</taxon>
        <taxon>Bacteroidota</taxon>
        <taxon>Flavobacteriia</taxon>
        <taxon>Flavobacteriales</taxon>
        <taxon>Flavobacteriaceae</taxon>
        <taxon>Salegentibacter</taxon>
    </lineage>
</organism>
<reference evidence="3" key="1">
    <citation type="journal article" date="2019" name="Int. J. Syst. Evol. Microbiol.">
        <title>The Global Catalogue of Microorganisms (GCM) 10K type strain sequencing project: providing services to taxonomists for standard genome sequencing and annotation.</title>
        <authorList>
            <consortium name="The Broad Institute Genomics Platform"/>
            <consortium name="The Broad Institute Genome Sequencing Center for Infectious Disease"/>
            <person name="Wu L."/>
            <person name="Ma J."/>
        </authorList>
    </citation>
    <scope>NUCLEOTIDE SEQUENCE [LARGE SCALE GENOMIC DNA]</scope>
    <source>
        <strain evidence="3">CCUG 64793</strain>
    </source>
</reference>
<feature type="domain" description="DinB-like" evidence="1">
    <location>
        <begin position="26"/>
        <end position="147"/>
    </location>
</feature>
<sequence>MEKEKKLREQLVKHLKGGEAFNPIDDFLEDMPFEKLGIRPDGLPYSFYEVFYHIVFAQKDILEFSIAGSYTTSTWPDDYWPKEQQPKNEEDWERLKKEYFDDRLELEEFLLDLNNGLLEPVKNAEHQSLFREVMLVVEHTAYHSGQLLIIQRLLGLRK</sequence>
<evidence type="ECO:0000259" key="1">
    <source>
        <dbReference type="Pfam" id="PF12867"/>
    </source>
</evidence>
<dbReference type="SUPFAM" id="SSF109854">
    <property type="entry name" value="DinB/YfiT-like putative metalloenzymes"/>
    <property type="match status" value="1"/>
</dbReference>
<name>A0ABW3NQR4_9FLAO</name>
<dbReference type="EMBL" id="JBHTLI010000001">
    <property type="protein sequence ID" value="MFD1095347.1"/>
    <property type="molecule type" value="Genomic_DNA"/>
</dbReference>
<evidence type="ECO:0000313" key="3">
    <source>
        <dbReference type="Proteomes" id="UP001597131"/>
    </source>
</evidence>
<dbReference type="Gene3D" id="1.20.120.450">
    <property type="entry name" value="dinb family like domain"/>
    <property type="match status" value="1"/>
</dbReference>
<evidence type="ECO:0000313" key="2">
    <source>
        <dbReference type="EMBL" id="MFD1095347.1"/>
    </source>
</evidence>